<dbReference type="GO" id="GO:0003677">
    <property type="term" value="F:DNA binding"/>
    <property type="evidence" value="ECO:0007669"/>
    <property type="project" value="UniProtKB-KW"/>
</dbReference>
<reference evidence="3 4" key="1">
    <citation type="submission" date="2016-11" db="EMBL/GenBank/DDBJ databases">
        <authorList>
            <person name="Jaros S."/>
            <person name="Januszkiewicz K."/>
            <person name="Wedrychowicz H."/>
        </authorList>
    </citation>
    <scope>NUCLEOTIDE SEQUENCE [LARGE SCALE GENOMIC DNA]</scope>
    <source>
        <strain evidence="3 4">NF2</strain>
    </source>
</reference>
<dbReference type="RefSeq" id="WP_088910703.1">
    <property type="nucleotide sequence ID" value="NZ_CP018145.1"/>
</dbReference>
<dbReference type="PROSITE" id="PS50943">
    <property type="entry name" value="HTH_CROC1"/>
    <property type="match status" value="1"/>
</dbReference>
<name>A0A220MQB1_9BACL</name>
<dbReference type="KEGG" id="bfm:BP422_29315"/>
<dbReference type="InterPro" id="IPR050807">
    <property type="entry name" value="TransReg_Diox_bact_type"/>
</dbReference>
<dbReference type="SMART" id="SM00530">
    <property type="entry name" value="HTH_XRE"/>
    <property type="match status" value="1"/>
</dbReference>
<dbReference type="PANTHER" id="PTHR46797:SF24">
    <property type="entry name" value="DNA-BINDING PHAGE PROTEIN"/>
    <property type="match status" value="1"/>
</dbReference>
<accession>A0A220MQB1</accession>
<dbReference type="SUPFAM" id="SSF47413">
    <property type="entry name" value="lambda repressor-like DNA-binding domains"/>
    <property type="match status" value="1"/>
</dbReference>
<dbReference type="Proteomes" id="UP000197781">
    <property type="component" value="Chromosome"/>
</dbReference>
<dbReference type="CDD" id="cd02209">
    <property type="entry name" value="cupin_XRE_C"/>
    <property type="match status" value="1"/>
</dbReference>
<sequence length="189" mass="21128">MNLETDDPKQVVLQVGGVLKKIRKEKHLSLEDLSELSGVSKLTLGNIERGETNPTIGVLWKISKCLSIPLLALFSTENSVNLSRAGKGLRIAGDNKEWVIEPIFQNVSNEIETYRAYLQPNSSYYPEKHHHNTTEIATVMSGTLSIHVNNESYVLNQYDSISFCADGTHSYINQSDELVVLHIILKYGV</sequence>
<dbReference type="Gene3D" id="1.10.260.40">
    <property type="entry name" value="lambda repressor-like DNA-binding domains"/>
    <property type="match status" value="1"/>
</dbReference>
<evidence type="ECO:0000313" key="4">
    <source>
        <dbReference type="Proteomes" id="UP000197781"/>
    </source>
</evidence>
<dbReference type="SUPFAM" id="SSF51182">
    <property type="entry name" value="RmlC-like cupins"/>
    <property type="match status" value="1"/>
</dbReference>
<dbReference type="Pfam" id="PF01381">
    <property type="entry name" value="HTH_3"/>
    <property type="match status" value="1"/>
</dbReference>
<dbReference type="GO" id="GO:0005829">
    <property type="term" value="C:cytosol"/>
    <property type="evidence" value="ECO:0007669"/>
    <property type="project" value="TreeGrafter"/>
</dbReference>
<dbReference type="AlphaFoldDB" id="A0A220MQB1"/>
<dbReference type="Gene3D" id="2.60.120.10">
    <property type="entry name" value="Jelly Rolls"/>
    <property type="match status" value="1"/>
</dbReference>
<keyword evidence="1 3" id="KW-0238">DNA-binding</keyword>
<dbReference type="EMBL" id="CP018145">
    <property type="protein sequence ID" value="ASJ57248.1"/>
    <property type="molecule type" value="Genomic_DNA"/>
</dbReference>
<dbReference type="PANTHER" id="PTHR46797">
    <property type="entry name" value="HTH-TYPE TRANSCRIPTIONAL REGULATOR"/>
    <property type="match status" value="1"/>
</dbReference>
<organism evidence="3 4">
    <name type="scientific">Brevibacillus formosus</name>
    <dbReference type="NCBI Taxonomy" id="54913"/>
    <lineage>
        <taxon>Bacteria</taxon>
        <taxon>Bacillati</taxon>
        <taxon>Bacillota</taxon>
        <taxon>Bacilli</taxon>
        <taxon>Bacillales</taxon>
        <taxon>Paenibacillaceae</taxon>
        <taxon>Brevibacillus</taxon>
    </lineage>
</organism>
<evidence type="ECO:0000259" key="2">
    <source>
        <dbReference type="PROSITE" id="PS50943"/>
    </source>
</evidence>
<protein>
    <submittedName>
        <fullName evidence="3">DNA-binding protein</fullName>
    </submittedName>
</protein>
<dbReference type="CDD" id="cd00093">
    <property type="entry name" value="HTH_XRE"/>
    <property type="match status" value="1"/>
</dbReference>
<evidence type="ECO:0000313" key="3">
    <source>
        <dbReference type="EMBL" id="ASJ57248.1"/>
    </source>
</evidence>
<evidence type="ECO:0000256" key="1">
    <source>
        <dbReference type="ARBA" id="ARBA00023125"/>
    </source>
</evidence>
<dbReference type="InterPro" id="IPR013096">
    <property type="entry name" value="Cupin_2"/>
</dbReference>
<dbReference type="InterPro" id="IPR011051">
    <property type="entry name" value="RmlC_Cupin_sf"/>
</dbReference>
<proteinExistence type="predicted"/>
<dbReference type="InterPro" id="IPR014710">
    <property type="entry name" value="RmlC-like_jellyroll"/>
</dbReference>
<dbReference type="GO" id="GO:0003700">
    <property type="term" value="F:DNA-binding transcription factor activity"/>
    <property type="evidence" value="ECO:0007669"/>
    <property type="project" value="TreeGrafter"/>
</dbReference>
<gene>
    <name evidence="3" type="ORF">BP422_29315</name>
</gene>
<dbReference type="Pfam" id="PF07883">
    <property type="entry name" value="Cupin_2"/>
    <property type="match status" value="1"/>
</dbReference>
<feature type="domain" description="HTH cro/C1-type" evidence="2">
    <location>
        <begin position="19"/>
        <end position="73"/>
    </location>
</feature>
<dbReference type="InterPro" id="IPR001387">
    <property type="entry name" value="Cro/C1-type_HTH"/>
</dbReference>
<dbReference type="InterPro" id="IPR010982">
    <property type="entry name" value="Lambda_DNA-bd_dom_sf"/>
</dbReference>